<accession>A0AAD6RJG1</accession>
<reference evidence="2 3" key="1">
    <citation type="journal article" date="2023" name="Mol. Ecol. Resour.">
        <title>Chromosome-level genome assembly of a triploid poplar Populus alba 'Berolinensis'.</title>
        <authorList>
            <person name="Chen S."/>
            <person name="Yu Y."/>
            <person name="Wang X."/>
            <person name="Wang S."/>
            <person name="Zhang T."/>
            <person name="Zhou Y."/>
            <person name="He R."/>
            <person name="Meng N."/>
            <person name="Wang Y."/>
            <person name="Liu W."/>
            <person name="Liu Z."/>
            <person name="Liu J."/>
            <person name="Guo Q."/>
            <person name="Huang H."/>
            <person name="Sederoff R.R."/>
            <person name="Wang G."/>
            <person name="Qu G."/>
            <person name="Chen S."/>
        </authorList>
    </citation>
    <scope>NUCLEOTIDE SEQUENCE [LARGE SCALE GENOMIC DNA]</scope>
    <source>
        <strain evidence="2">SC-2020</strain>
    </source>
</reference>
<dbReference type="PANTHER" id="PTHR10113">
    <property type="entry name" value="PEPTIDE CHAIN RELEASE FACTOR SUBUNIT 1"/>
    <property type="match status" value="1"/>
</dbReference>
<dbReference type="EMBL" id="JAQIZT010000001">
    <property type="protein sequence ID" value="KAJ7010168.1"/>
    <property type="molecule type" value="Genomic_DNA"/>
</dbReference>
<dbReference type="Pfam" id="PF03465">
    <property type="entry name" value="eRF1_3"/>
    <property type="match status" value="1"/>
</dbReference>
<dbReference type="InterPro" id="IPR029064">
    <property type="entry name" value="Ribosomal_eL30-like_sf"/>
</dbReference>
<evidence type="ECO:0000259" key="1">
    <source>
        <dbReference type="Pfam" id="PF03465"/>
    </source>
</evidence>
<proteinExistence type="predicted"/>
<gene>
    <name evidence="2" type="ORF">NC653_000802</name>
</gene>
<name>A0AAD6RJG1_9ROSI</name>
<organism evidence="2 3">
    <name type="scientific">Populus alba x Populus x berolinensis</name>
    <dbReference type="NCBI Taxonomy" id="444605"/>
    <lineage>
        <taxon>Eukaryota</taxon>
        <taxon>Viridiplantae</taxon>
        <taxon>Streptophyta</taxon>
        <taxon>Embryophyta</taxon>
        <taxon>Tracheophyta</taxon>
        <taxon>Spermatophyta</taxon>
        <taxon>Magnoliopsida</taxon>
        <taxon>eudicotyledons</taxon>
        <taxon>Gunneridae</taxon>
        <taxon>Pentapetalae</taxon>
        <taxon>rosids</taxon>
        <taxon>fabids</taxon>
        <taxon>Malpighiales</taxon>
        <taxon>Salicaceae</taxon>
        <taxon>Saliceae</taxon>
        <taxon>Populus</taxon>
    </lineage>
</organism>
<sequence length="137" mass="15498">MATGWSIKSVDVSCGGENGFNQATEFSLEILSNVKSVKEKRLIGKFLEEVSQDDGKLVYGLDDTMKVLEMGAFQTVLIIWEDLDINRILKQVRFMSTRNSAACLRFSQITQRKDQILVEELIFIALQSLHCDASNIY</sequence>
<evidence type="ECO:0000313" key="3">
    <source>
        <dbReference type="Proteomes" id="UP001164929"/>
    </source>
</evidence>
<dbReference type="InterPro" id="IPR005142">
    <property type="entry name" value="eRF1_3"/>
</dbReference>
<evidence type="ECO:0000313" key="2">
    <source>
        <dbReference type="EMBL" id="KAJ7010168.1"/>
    </source>
</evidence>
<dbReference type="AlphaFoldDB" id="A0AAD6RJG1"/>
<dbReference type="InterPro" id="IPR004403">
    <property type="entry name" value="Peptide_chain-rel_eRF1/aRF1"/>
</dbReference>
<dbReference type="Gene3D" id="3.30.1330.30">
    <property type="match status" value="1"/>
</dbReference>
<protein>
    <recommendedName>
        <fullName evidence="1">eRF1 domain-containing protein</fullName>
    </recommendedName>
</protein>
<dbReference type="SUPFAM" id="SSF55315">
    <property type="entry name" value="L30e-like"/>
    <property type="match status" value="1"/>
</dbReference>
<dbReference type="GO" id="GO:0003747">
    <property type="term" value="F:translation release factor activity"/>
    <property type="evidence" value="ECO:0007669"/>
    <property type="project" value="InterPro"/>
</dbReference>
<comment type="caution">
    <text evidence="2">The sequence shown here is derived from an EMBL/GenBank/DDBJ whole genome shotgun (WGS) entry which is preliminary data.</text>
</comment>
<feature type="domain" description="eRF1" evidence="1">
    <location>
        <begin position="37"/>
        <end position="91"/>
    </location>
</feature>
<keyword evidence="3" id="KW-1185">Reference proteome</keyword>
<dbReference type="Proteomes" id="UP001164929">
    <property type="component" value="Chromosome 1"/>
</dbReference>